<evidence type="ECO:0000313" key="2">
    <source>
        <dbReference type="Proteomes" id="UP000308600"/>
    </source>
</evidence>
<protein>
    <submittedName>
        <fullName evidence="1">Uncharacterized protein</fullName>
    </submittedName>
</protein>
<reference evidence="1 2" key="1">
    <citation type="journal article" date="2019" name="Nat. Ecol. Evol.">
        <title>Megaphylogeny resolves global patterns of mushroom evolution.</title>
        <authorList>
            <person name="Varga T."/>
            <person name="Krizsan K."/>
            <person name="Foldi C."/>
            <person name="Dima B."/>
            <person name="Sanchez-Garcia M."/>
            <person name="Sanchez-Ramirez S."/>
            <person name="Szollosi G.J."/>
            <person name="Szarkandi J.G."/>
            <person name="Papp V."/>
            <person name="Albert L."/>
            <person name="Andreopoulos W."/>
            <person name="Angelini C."/>
            <person name="Antonin V."/>
            <person name="Barry K.W."/>
            <person name="Bougher N.L."/>
            <person name="Buchanan P."/>
            <person name="Buyck B."/>
            <person name="Bense V."/>
            <person name="Catcheside P."/>
            <person name="Chovatia M."/>
            <person name="Cooper J."/>
            <person name="Damon W."/>
            <person name="Desjardin D."/>
            <person name="Finy P."/>
            <person name="Geml J."/>
            <person name="Haridas S."/>
            <person name="Hughes K."/>
            <person name="Justo A."/>
            <person name="Karasinski D."/>
            <person name="Kautmanova I."/>
            <person name="Kiss B."/>
            <person name="Kocsube S."/>
            <person name="Kotiranta H."/>
            <person name="LaButti K.M."/>
            <person name="Lechner B.E."/>
            <person name="Liimatainen K."/>
            <person name="Lipzen A."/>
            <person name="Lukacs Z."/>
            <person name="Mihaltcheva S."/>
            <person name="Morgado L.N."/>
            <person name="Niskanen T."/>
            <person name="Noordeloos M.E."/>
            <person name="Ohm R.A."/>
            <person name="Ortiz-Santana B."/>
            <person name="Ovrebo C."/>
            <person name="Racz N."/>
            <person name="Riley R."/>
            <person name="Savchenko A."/>
            <person name="Shiryaev A."/>
            <person name="Soop K."/>
            <person name="Spirin V."/>
            <person name="Szebenyi C."/>
            <person name="Tomsovsky M."/>
            <person name="Tulloss R.E."/>
            <person name="Uehling J."/>
            <person name="Grigoriev I.V."/>
            <person name="Vagvolgyi C."/>
            <person name="Papp T."/>
            <person name="Martin F.M."/>
            <person name="Miettinen O."/>
            <person name="Hibbett D.S."/>
            <person name="Nagy L.G."/>
        </authorList>
    </citation>
    <scope>NUCLEOTIDE SEQUENCE [LARGE SCALE GENOMIC DNA]</scope>
    <source>
        <strain evidence="1 2">NL-1719</strain>
    </source>
</reference>
<sequence length="90" mass="9617">MVQGKTKGLQSKASNTRHAAKAAANPKKGKKYIPPKKQALVKSATLQRDLTAKINRSIEHQMVNAASAGKLTIMKNAAPPEPSSSKSKRP</sequence>
<accession>A0ACD3B7B5</accession>
<dbReference type="EMBL" id="ML208274">
    <property type="protein sequence ID" value="TFK73579.1"/>
    <property type="molecule type" value="Genomic_DNA"/>
</dbReference>
<name>A0ACD3B7B5_9AGAR</name>
<keyword evidence="2" id="KW-1185">Reference proteome</keyword>
<proteinExistence type="predicted"/>
<evidence type="ECO:0000313" key="1">
    <source>
        <dbReference type="EMBL" id="TFK73579.1"/>
    </source>
</evidence>
<gene>
    <name evidence="1" type="ORF">BDN72DRAFT_834449</name>
</gene>
<dbReference type="Proteomes" id="UP000308600">
    <property type="component" value="Unassembled WGS sequence"/>
</dbReference>
<organism evidence="1 2">
    <name type="scientific">Pluteus cervinus</name>
    <dbReference type="NCBI Taxonomy" id="181527"/>
    <lineage>
        <taxon>Eukaryota</taxon>
        <taxon>Fungi</taxon>
        <taxon>Dikarya</taxon>
        <taxon>Basidiomycota</taxon>
        <taxon>Agaricomycotina</taxon>
        <taxon>Agaricomycetes</taxon>
        <taxon>Agaricomycetidae</taxon>
        <taxon>Agaricales</taxon>
        <taxon>Pluteineae</taxon>
        <taxon>Pluteaceae</taxon>
        <taxon>Pluteus</taxon>
    </lineage>
</organism>